<dbReference type="InterPro" id="IPR001388">
    <property type="entry name" value="Synaptobrevin-like"/>
</dbReference>
<dbReference type="InterPro" id="IPR042855">
    <property type="entry name" value="V_SNARE_CC"/>
</dbReference>
<dbReference type="PANTHER" id="PTHR47462:SF1">
    <property type="entry name" value="VESICLE-ASSOCIATED MEMBRANE PROTEIN 5"/>
    <property type="match status" value="1"/>
</dbReference>
<organism evidence="8 9">
    <name type="scientific">Hemibagrus guttatus</name>
    <dbReference type="NCBI Taxonomy" id="175788"/>
    <lineage>
        <taxon>Eukaryota</taxon>
        <taxon>Metazoa</taxon>
        <taxon>Chordata</taxon>
        <taxon>Craniata</taxon>
        <taxon>Vertebrata</taxon>
        <taxon>Euteleostomi</taxon>
        <taxon>Actinopterygii</taxon>
        <taxon>Neopterygii</taxon>
        <taxon>Teleostei</taxon>
        <taxon>Ostariophysi</taxon>
        <taxon>Siluriformes</taxon>
        <taxon>Bagridae</taxon>
        <taxon>Hemibagrus</taxon>
    </lineage>
</organism>
<evidence type="ECO:0000256" key="1">
    <source>
        <dbReference type="ARBA" id="ARBA00008025"/>
    </source>
</evidence>
<comment type="caution">
    <text evidence="8">The sequence shown here is derived from an EMBL/GenBank/DDBJ whole genome shotgun (WGS) entry which is preliminary data.</text>
</comment>
<keyword evidence="9" id="KW-1185">Reference proteome</keyword>
<dbReference type="GO" id="GO:0012505">
    <property type="term" value="C:endomembrane system"/>
    <property type="evidence" value="ECO:0007669"/>
    <property type="project" value="UniProtKB-SubCell"/>
</dbReference>
<dbReference type="PANTHER" id="PTHR47462">
    <property type="entry name" value="VESICLE-ASSOCIATED MEMBRANE PROTEIN 5"/>
    <property type="match status" value="1"/>
</dbReference>
<dbReference type="AlphaFoldDB" id="A0AAE0PXD1"/>
<comment type="similarity">
    <text evidence="1">Belongs to the synaptobrevin family.</text>
</comment>
<keyword evidence="6" id="KW-1133">Transmembrane helix</keyword>
<evidence type="ECO:0000259" key="7">
    <source>
        <dbReference type="PROSITE" id="PS50892"/>
    </source>
</evidence>
<dbReference type="Pfam" id="PF00957">
    <property type="entry name" value="Synaptobrevin"/>
    <property type="match status" value="1"/>
</dbReference>
<evidence type="ECO:0000313" key="8">
    <source>
        <dbReference type="EMBL" id="KAK3509033.1"/>
    </source>
</evidence>
<keyword evidence="3 4" id="KW-0175">Coiled coil</keyword>
<evidence type="ECO:0000256" key="6">
    <source>
        <dbReference type="SAM" id="Phobius"/>
    </source>
</evidence>
<evidence type="ECO:0000256" key="4">
    <source>
        <dbReference type="SAM" id="Coils"/>
    </source>
</evidence>
<evidence type="ECO:0000256" key="5">
    <source>
        <dbReference type="SAM" id="MobiDB-lite"/>
    </source>
</evidence>
<evidence type="ECO:0000256" key="2">
    <source>
        <dbReference type="ARBA" id="ARBA00046280"/>
    </source>
</evidence>
<dbReference type="GO" id="GO:0043001">
    <property type="term" value="P:Golgi to plasma membrane protein transport"/>
    <property type="evidence" value="ECO:0007669"/>
    <property type="project" value="TreeGrafter"/>
</dbReference>
<evidence type="ECO:0000256" key="3">
    <source>
        <dbReference type="PROSITE-ProRule" id="PRU00290"/>
    </source>
</evidence>
<comment type="subcellular location">
    <subcellularLocation>
        <location evidence="2">Endomembrane system</location>
        <topology evidence="2">Single-pass type IV membrane protein</topology>
    </subcellularLocation>
</comment>
<name>A0AAE0PXD1_9TELE</name>
<proteinExistence type="inferred from homology"/>
<reference evidence="8" key="1">
    <citation type="submission" date="2023-06" db="EMBL/GenBank/DDBJ databases">
        <title>Male Hemibagrus guttatus genome.</title>
        <authorList>
            <person name="Bian C."/>
        </authorList>
    </citation>
    <scope>NUCLEOTIDE SEQUENCE</scope>
    <source>
        <strain evidence="8">Male_cb2023</strain>
        <tissue evidence="8">Muscle</tissue>
    </source>
</reference>
<feature type="coiled-coil region" evidence="4">
    <location>
        <begin position="8"/>
        <end position="45"/>
    </location>
</feature>
<accession>A0AAE0PXD1</accession>
<dbReference type="SUPFAM" id="SSF58038">
    <property type="entry name" value="SNARE fusion complex"/>
    <property type="match status" value="1"/>
</dbReference>
<feature type="domain" description="V-SNARE coiled-coil homology" evidence="7">
    <location>
        <begin position="3"/>
        <end position="63"/>
    </location>
</feature>
<evidence type="ECO:0000313" key="9">
    <source>
        <dbReference type="Proteomes" id="UP001274896"/>
    </source>
</evidence>
<dbReference type="PRINTS" id="PR00219">
    <property type="entry name" value="SYNAPTOBREVN"/>
</dbReference>
<feature type="transmembrane region" description="Helical" evidence="6">
    <location>
        <begin position="69"/>
        <end position="90"/>
    </location>
</feature>
<dbReference type="EMBL" id="JAUCMX010000027">
    <property type="protein sequence ID" value="KAK3509033.1"/>
    <property type="molecule type" value="Genomic_DNA"/>
</dbReference>
<dbReference type="Proteomes" id="UP001274896">
    <property type="component" value="Unassembled WGS sequence"/>
</dbReference>
<keyword evidence="6" id="KW-0812">Transmembrane</keyword>
<protein>
    <recommendedName>
        <fullName evidence="7">V-SNARE coiled-coil homology domain-containing protein</fullName>
    </recommendedName>
</protein>
<sequence length="115" mass="13244">MSKLEDTQREVEEVKDIMLDNLNKAEERKEKLEDLDQRATVLLNKSQSFRKQSKKVRQKKRWEYLKSKAGLIALMVVLALVVIVIISIMFSSEHSSDTSLQRAAVTSKPNITQQL</sequence>
<dbReference type="GO" id="GO:0005886">
    <property type="term" value="C:plasma membrane"/>
    <property type="evidence" value="ECO:0007669"/>
    <property type="project" value="TreeGrafter"/>
</dbReference>
<keyword evidence="6" id="KW-0472">Membrane</keyword>
<dbReference type="PROSITE" id="PS50892">
    <property type="entry name" value="V_SNARE"/>
    <property type="match status" value="1"/>
</dbReference>
<gene>
    <name evidence="8" type="ORF">QTP70_018813</name>
</gene>
<dbReference type="InterPro" id="IPR042166">
    <property type="entry name" value="Vamp5"/>
</dbReference>
<dbReference type="Gene3D" id="1.20.5.110">
    <property type="match status" value="1"/>
</dbReference>
<feature type="region of interest" description="Disordered" evidence="5">
    <location>
        <begin position="93"/>
        <end position="115"/>
    </location>
</feature>